<evidence type="ECO:0000259" key="9">
    <source>
        <dbReference type="Pfam" id="PF11732"/>
    </source>
</evidence>
<comment type="subcellular location">
    <subcellularLocation>
        <location evidence="1">Nucleus</location>
    </subcellularLocation>
</comment>
<dbReference type="Proteomes" id="UP000887567">
    <property type="component" value="Unplaced"/>
</dbReference>
<dbReference type="RefSeq" id="XP_028517930.1">
    <property type="nucleotide sequence ID" value="XM_028662129.1"/>
</dbReference>
<feature type="compositionally biased region" description="Low complexity" evidence="7">
    <location>
        <begin position="1275"/>
        <end position="1298"/>
    </location>
</feature>
<dbReference type="GO" id="GO:0006406">
    <property type="term" value="P:mRNA export from nucleus"/>
    <property type="evidence" value="ECO:0007669"/>
    <property type="project" value="InterPro"/>
</dbReference>
<proteinExistence type="inferred from homology"/>
<feature type="domain" description="THO complex subunit 2 N-terminal" evidence="10">
    <location>
        <begin position="10"/>
        <end position="410"/>
    </location>
</feature>
<feature type="compositionally biased region" description="Polar residues" evidence="7">
    <location>
        <begin position="1226"/>
        <end position="1237"/>
    </location>
</feature>
<name>A0A913YQZ5_EXADI</name>
<evidence type="ECO:0000256" key="1">
    <source>
        <dbReference type="ARBA" id="ARBA00004123"/>
    </source>
</evidence>
<dbReference type="GeneID" id="110248488"/>
<feature type="compositionally biased region" description="Polar residues" evidence="7">
    <location>
        <begin position="1299"/>
        <end position="1312"/>
    </location>
</feature>
<evidence type="ECO:0000313" key="12">
    <source>
        <dbReference type="Proteomes" id="UP000887567"/>
    </source>
</evidence>
<dbReference type="GO" id="GO:0006397">
    <property type="term" value="P:mRNA processing"/>
    <property type="evidence" value="ECO:0007669"/>
    <property type="project" value="InterPro"/>
</dbReference>
<dbReference type="GO" id="GO:0000445">
    <property type="term" value="C:THO complex part of transcription export complex"/>
    <property type="evidence" value="ECO:0007669"/>
    <property type="project" value="TreeGrafter"/>
</dbReference>
<feature type="compositionally biased region" description="Basic residues" evidence="7">
    <location>
        <begin position="1574"/>
        <end position="1585"/>
    </location>
</feature>
<evidence type="ECO:0000256" key="6">
    <source>
        <dbReference type="SAM" id="Coils"/>
    </source>
</evidence>
<evidence type="ECO:0000313" key="11">
    <source>
        <dbReference type="EnsemblMetazoa" id="XP_028517930.1"/>
    </source>
</evidence>
<feature type="compositionally biased region" description="Basic and acidic residues" evidence="7">
    <location>
        <begin position="1454"/>
        <end position="1500"/>
    </location>
</feature>
<feature type="compositionally biased region" description="Basic and acidic residues" evidence="7">
    <location>
        <begin position="1540"/>
        <end position="1573"/>
    </location>
</feature>
<comment type="similarity">
    <text evidence="2">Belongs to the THOC2 family.</text>
</comment>
<evidence type="ECO:0000256" key="3">
    <source>
        <dbReference type="ARBA" id="ARBA00019596"/>
    </source>
</evidence>
<dbReference type="InterPro" id="IPR021418">
    <property type="entry name" value="THO_THOC2_C"/>
</dbReference>
<feature type="compositionally biased region" description="Low complexity" evidence="7">
    <location>
        <begin position="1338"/>
        <end position="1352"/>
    </location>
</feature>
<dbReference type="GO" id="GO:0003729">
    <property type="term" value="F:mRNA binding"/>
    <property type="evidence" value="ECO:0007669"/>
    <property type="project" value="TreeGrafter"/>
</dbReference>
<feature type="domain" description="THO complex subunit 2 N-terminal" evidence="10">
    <location>
        <begin position="426"/>
        <end position="575"/>
    </location>
</feature>
<dbReference type="PANTHER" id="PTHR21597:SF0">
    <property type="entry name" value="THO COMPLEX SUBUNIT 2"/>
    <property type="match status" value="1"/>
</dbReference>
<feature type="domain" description="THO complex subunitTHOC2 N-terminal" evidence="9">
    <location>
        <begin position="577"/>
        <end position="652"/>
    </location>
</feature>
<dbReference type="Pfam" id="PF16134">
    <property type="entry name" value="THOC2_N"/>
    <property type="match status" value="2"/>
</dbReference>
<evidence type="ECO:0000256" key="5">
    <source>
        <dbReference type="ARBA" id="ARBA00047033"/>
    </source>
</evidence>
<dbReference type="Pfam" id="PF11732">
    <property type="entry name" value="Thoc2"/>
    <property type="match status" value="1"/>
</dbReference>
<comment type="subunit">
    <text evidence="5">Component of the THO subcomplex, which is composed of THOC1, THOC2, THOC3, THOC5, THOC6 and THOC7. The THO subcomplex interacts with DDX39B to form the THO-DDX39B complex which multimerizes into a 28-subunit tetrameric assembly. Component of the transcription/export (TREX) complex at least composed of ALYREF/THOC4, DDX39B, SARNP/CIP29, CHTOP and the THO subcomplex; in the complex interacts with THOC1, THOC3, THOC5, THOC7 and DDX39B. TREX seems to have a dynamic structure involving ATP-dependent remodeling. Interacts with POLDIP3 and ZC3H11A.</text>
</comment>
<reference evidence="11" key="1">
    <citation type="submission" date="2022-11" db="UniProtKB">
        <authorList>
            <consortium name="EnsemblMetazoa"/>
        </authorList>
    </citation>
    <scope>IDENTIFICATION</scope>
</reference>
<evidence type="ECO:0000256" key="4">
    <source>
        <dbReference type="ARBA" id="ARBA00023242"/>
    </source>
</evidence>
<dbReference type="Pfam" id="PF11262">
    <property type="entry name" value="Tho2"/>
    <property type="match status" value="1"/>
</dbReference>
<keyword evidence="6" id="KW-0175">Coiled coil</keyword>
<evidence type="ECO:0000256" key="2">
    <source>
        <dbReference type="ARBA" id="ARBA00007857"/>
    </source>
</evidence>
<dbReference type="KEGG" id="epa:110248488"/>
<protein>
    <recommendedName>
        <fullName evidence="3">THO complex subunit 2</fullName>
    </recommendedName>
</protein>
<dbReference type="InterPro" id="IPR040007">
    <property type="entry name" value="Tho2"/>
</dbReference>
<dbReference type="OrthoDB" id="29024at2759"/>
<evidence type="ECO:0000259" key="10">
    <source>
        <dbReference type="Pfam" id="PF16134"/>
    </source>
</evidence>
<dbReference type="PANTHER" id="PTHR21597">
    <property type="entry name" value="THO2 PROTEIN"/>
    <property type="match status" value="1"/>
</dbReference>
<evidence type="ECO:0000259" key="8">
    <source>
        <dbReference type="Pfam" id="PF11262"/>
    </source>
</evidence>
<feature type="domain" description="THO complex subunitTHOC2 C-terminal" evidence="8">
    <location>
        <begin position="885"/>
        <end position="1182"/>
    </location>
</feature>
<dbReference type="InterPro" id="IPR021726">
    <property type="entry name" value="THO_THOC2_N"/>
</dbReference>
<feature type="compositionally biased region" description="Basic and acidic residues" evidence="7">
    <location>
        <begin position="331"/>
        <end position="348"/>
    </location>
</feature>
<feature type="compositionally biased region" description="Basic and acidic residues" evidence="7">
    <location>
        <begin position="1187"/>
        <end position="1201"/>
    </location>
</feature>
<organism evidence="11 12">
    <name type="scientific">Exaiptasia diaphana</name>
    <name type="common">Tropical sea anemone</name>
    <name type="synonym">Aiptasia pulchella</name>
    <dbReference type="NCBI Taxonomy" id="2652724"/>
    <lineage>
        <taxon>Eukaryota</taxon>
        <taxon>Metazoa</taxon>
        <taxon>Cnidaria</taxon>
        <taxon>Anthozoa</taxon>
        <taxon>Hexacorallia</taxon>
        <taxon>Actiniaria</taxon>
        <taxon>Aiptasiidae</taxon>
        <taxon>Exaiptasia</taxon>
    </lineage>
</organism>
<feature type="compositionally biased region" description="Polar residues" evidence="7">
    <location>
        <begin position="1440"/>
        <end position="1453"/>
    </location>
</feature>
<keyword evidence="4" id="KW-0539">Nucleus</keyword>
<feature type="coiled-coil region" evidence="6">
    <location>
        <begin position="908"/>
        <end position="935"/>
    </location>
</feature>
<feature type="compositionally biased region" description="Low complexity" evidence="7">
    <location>
        <begin position="1313"/>
        <end position="1329"/>
    </location>
</feature>
<dbReference type="InterPro" id="IPR032302">
    <property type="entry name" value="THOC2_N"/>
</dbReference>
<feature type="region of interest" description="Disordered" evidence="7">
    <location>
        <begin position="1183"/>
        <end position="1585"/>
    </location>
</feature>
<accession>A0A913YQZ5</accession>
<sequence>MADVVVPTSLIKNWDKTGKDEFKRLCKNCSKDRDGRMSDSSFLCGSTDLKRVLYELLWHVVKGDLKQDDALVVLAETKELHPTSLSVMADLICIMDVENQCLEDKVYRDRFLSLVAASVSVIPEVLLKERLDLETLEALGLIQSQKTFNQKYVKTKTKLFYKQQKYNLLREESEGYAKLIVELAQDIGGRITDATVLQNIKSLIGQFHLDPNRTLDIILECFECNLNKEPFFLPLLKSYMGRSGTSSLFQILGFKFQFYKDQPGVTTPSSLYHLAAVLIKHGLIELDDLYLHLSPTDADIAVSCKKMMSEMKQDAKKLNITILAEMTNNNEEGKENNAKEKENEKTEIPPDNQKFGLCEALIMVGAWKSAKMIMDKLPSYATVTNPSISGALCKLLHSTIEPLYRKHASKAARGRPYTTVSGAPKQVQSYTDLIQDVFPMFNQLGPYLSCDPILMAKILRIGKGFLKEYPTVFDDKPNSPTSPEIQNVWCGFLTLMDEVLLPSISLLECNSSLAEELWGMIKCYPYQVRYRLYGQWKNDSYDKYMALVRVKAETIKKARYITKRLTKENVKPSGRQIGKISHSNPGVVFEYLLTQIQKYDNFIGPVVDSLKYLTQLAYDVLAFCIIEALANPEKERLKLEDTNISDWLKSLAVFCGTVFKKYPIELTCLLQYVTNQLKAGKSFDLLVLKEVVQKMSGLEISEEVTMSQLEALCGGELLKAEGGYFGQIRNTKKSSQRLRDAVVDGELALPLCILMAQQRNGVVFFEDNKRHLKLVGKLYDQCQDTLVQFGGFLASQMTADEYENHLPSLKDLGQKYHLTPEVAFYLSRPMFQHQIELKFESSKASVKSDKALSQKVIYQHYTDAVNNVMEPIVQSARLLQTAKVWNNISPQLYVTFWTLSMYDVHVPVERYEAEIQRFKAQIIQLEDNKEMAASKKKKDKERWVQLIDKLKSEQREQEEHNQCVMTWLKHERDSWFPSKSTKSETITQFLQLCMFPRCVYTASDAIYCAKFVHTLHNLKTPNFSTLLCFDRVFSDISYTVASCTENEASRYGRFLCSMLEIVMRWHGDKKIYEKECGSYPGFVTVLRATNTDKADHLDYENFRHVCHKWQYKLTKALVVCLESKDYTQIRNTIMVLTKILPFYPKVLNLGQALERRIDKICEEEKEKRQDIYTLAMGYSGQLKSKKKEMVAESDFHRKEKPAPPPTTTTSNNDSSAVTVKQEKTDNQATSNSTSDTKVTVKTEPADSTTTAKPKATVSVKKETENKKSSSPSVVKTENSSSQEKSKTTSSKSGTSTPTPRRNSNDSPSRTPVSNSTTAKSGSGSSATKNQSKSKTPTSGSSVSKVDLTSSSDSDGKKAESGKTKSKDKEKERKEEKDSNEKNKEKEKPKEKSKEKDKERSKSKEKDKDKVKEKAKDKPRTKHNTSIEAEEKEPKRRKIEGSSSPYVQQDSTDSSLDKDQERSSSEREKDKEKTKDKERKRISSDQLDGKEVKRRREDNGEVRSPSADSTKTKGKSDDGTHKEKSKLSVKLVRKVTSESTTKQDKEEKESKTITKKKEVNDKVEKESKDEDTAKSRRHHRSSSRRT</sequence>
<feature type="region of interest" description="Disordered" evidence="7">
    <location>
        <begin position="328"/>
        <end position="350"/>
    </location>
</feature>
<feature type="compositionally biased region" description="Basic and acidic residues" evidence="7">
    <location>
        <begin position="1353"/>
        <end position="1417"/>
    </location>
</feature>
<keyword evidence="12" id="KW-1185">Reference proteome</keyword>
<dbReference type="OMA" id="QERWTCI"/>
<evidence type="ECO:0000256" key="7">
    <source>
        <dbReference type="SAM" id="MobiDB-lite"/>
    </source>
</evidence>
<dbReference type="EnsemblMetazoa" id="XM_028662129.1">
    <property type="protein sequence ID" value="XP_028517930.1"/>
    <property type="gene ID" value="LOC110248488"/>
</dbReference>
<feature type="compositionally biased region" description="Basic and acidic residues" evidence="7">
    <location>
        <begin position="1509"/>
        <end position="1525"/>
    </location>
</feature>